<dbReference type="AlphaFoldDB" id="A0A5N7MXL7"/>
<dbReference type="SUPFAM" id="SSF50331">
    <property type="entry name" value="MOP-like"/>
    <property type="match status" value="1"/>
</dbReference>
<feature type="non-terminal residue" evidence="2">
    <location>
        <position position="1"/>
    </location>
</feature>
<dbReference type="GO" id="GO:0005524">
    <property type="term" value="F:ATP binding"/>
    <property type="evidence" value="ECO:0007669"/>
    <property type="project" value="UniProtKB-KW"/>
</dbReference>
<dbReference type="EMBL" id="VOSK01000920">
    <property type="protein sequence ID" value="MPR31703.1"/>
    <property type="molecule type" value="Genomic_DNA"/>
</dbReference>
<name>A0A5N7MXL7_9HYPH</name>
<keyword evidence="3" id="KW-1185">Reference proteome</keyword>
<proteinExistence type="predicted"/>
<protein>
    <submittedName>
        <fullName evidence="2">Sugar ABC transporter ATP-binding protein</fullName>
    </submittedName>
</protein>
<evidence type="ECO:0000313" key="3">
    <source>
        <dbReference type="Proteomes" id="UP000403266"/>
    </source>
</evidence>
<keyword evidence="2" id="KW-0547">Nucleotide-binding</keyword>
<evidence type="ECO:0000313" key="2">
    <source>
        <dbReference type="EMBL" id="MPR31703.1"/>
    </source>
</evidence>
<comment type="caution">
    <text evidence="2">The sequence shown here is derived from an EMBL/GenBank/DDBJ whole genome shotgun (WGS) entry which is preliminary data.</text>
</comment>
<gene>
    <name evidence="1" type="ORF">FS320_31620</name>
    <name evidence="2" type="ORF">FS320_44560</name>
</gene>
<dbReference type="EMBL" id="VOSK01000238">
    <property type="protein sequence ID" value="MPR29517.1"/>
    <property type="molecule type" value="Genomic_DNA"/>
</dbReference>
<dbReference type="InterPro" id="IPR008995">
    <property type="entry name" value="Mo/tungstate-bd_C_term_dom"/>
</dbReference>
<accession>A0A5N7MXL7</accession>
<evidence type="ECO:0000313" key="1">
    <source>
        <dbReference type="EMBL" id="MPR29517.1"/>
    </source>
</evidence>
<keyword evidence="2" id="KW-0067">ATP-binding</keyword>
<organism evidence="2 3">
    <name type="scientific">Microvirga tunisiensis</name>
    <dbReference type="NCBI Taxonomy" id="2108360"/>
    <lineage>
        <taxon>Bacteria</taxon>
        <taxon>Pseudomonadati</taxon>
        <taxon>Pseudomonadota</taxon>
        <taxon>Alphaproteobacteria</taxon>
        <taxon>Hyphomicrobiales</taxon>
        <taxon>Methylobacteriaceae</taxon>
        <taxon>Microvirga</taxon>
    </lineage>
</organism>
<reference evidence="2 3" key="1">
    <citation type="journal article" date="2019" name="Syst. Appl. Microbiol.">
        <title>Microvirga tunisiensis sp. nov., a root nodule symbiotic bacterium isolated from Lupinus micranthus and L. luteus grown in Northern Tunisia.</title>
        <authorList>
            <person name="Msaddak A."/>
            <person name="Rejili M."/>
            <person name="Duran D."/>
            <person name="Mars M."/>
            <person name="Palacios J.M."/>
            <person name="Ruiz-Argueso T."/>
            <person name="Rey L."/>
            <person name="Imperial J."/>
        </authorList>
    </citation>
    <scope>NUCLEOTIDE SEQUENCE [LARGE SCALE GENOMIC DNA]</scope>
    <source>
        <strain evidence="2 3">Lmie10</strain>
    </source>
</reference>
<sequence length="42" mass="4692">FGGTDVVGVFRERVNAQPGQQIRVTPDPKLVHLFDEQSGKRL</sequence>
<dbReference type="Proteomes" id="UP000403266">
    <property type="component" value="Unassembled WGS sequence"/>
</dbReference>